<reference evidence="3" key="1">
    <citation type="submission" date="2016-10" db="EMBL/GenBank/DDBJ databases">
        <authorList>
            <person name="Varghese N."/>
            <person name="Submissions S."/>
        </authorList>
    </citation>
    <scope>NUCLEOTIDE SEQUENCE [LARGE SCALE GENOMIC DNA]</scope>
    <source>
        <strain evidence="3">DSM 28453</strain>
    </source>
</reference>
<dbReference type="AlphaFoldDB" id="A0A1I4EMM2"/>
<keyword evidence="2" id="KW-0808">Transferase</keyword>
<evidence type="ECO:0000313" key="3">
    <source>
        <dbReference type="Proteomes" id="UP000198851"/>
    </source>
</evidence>
<dbReference type="PANTHER" id="PTHR22916">
    <property type="entry name" value="GLYCOSYLTRANSFERASE"/>
    <property type="match status" value="1"/>
</dbReference>
<protein>
    <submittedName>
        <fullName evidence="2">Glycosyltransferase involved in cell wall bisynthesis</fullName>
    </submittedName>
</protein>
<dbReference type="Gene3D" id="3.90.550.10">
    <property type="entry name" value="Spore Coat Polysaccharide Biosynthesis Protein SpsA, Chain A"/>
    <property type="match status" value="1"/>
</dbReference>
<dbReference type="SUPFAM" id="SSF53448">
    <property type="entry name" value="Nucleotide-diphospho-sugar transferases"/>
    <property type="match status" value="1"/>
</dbReference>
<proteinExistence type="predicted"/>
<dbReference type="CDD" id="cd04196">
    <property type="entry name" value="GT_2_like_d"/>
    <property type="match status" value="1"/>
</dbReference>
<evidence type="ECO:0000313" key="2">
    <source>
        <dbReference type="EMBL" id="SFL05401.1"/>
    </source>
</evidence>
<evidence type="ECO:0000259" key="1">
    <source>
        <dbReference type="Pfam" id="PF00535"/>
    </source>
</evidence>
<organism evidence="2 3">
    <name type="scientific">Shimia haliotis</name>
    <dbReference type="NCBI Taxonomy" id="1280847"/>
    <lineage>
        <taxon>Bacteria</taxon>
        <taxon>Pseudomonadati</taxon>
        <taxon>Pseudomonadota</taxon>
        <taxon>Alphaproteobacteria</taxon>
        <taxon>Rhodobacterales</taxon>
        <taxon>Roseobacteraceae</taxon>
    </lineage>
</organism>
<feature type="domain" description="Glycosyltransferase 2-like" evidence="1">
    <location>
        <begin position="16"/>
        <end position="122"/>
    </location>
</feature>
<dbReference type="InterPro" id="IPR001173">
    <property type="entry name" value="Glyco_trans_2-like"/>
</dbReference>
<name>A0A1I4EMM2_9RHOB</name>
<dbReference type="InterPro" id="IPR029044">
    <property type="entry name" value="Nucleotide-diphossugar_trans"/>
</dbReference>
<dbReference type="OrthoDB" id="9802649at2"/>
<dbReference type="EMBL" id="FOSZ01000004">
    <property type="protein sequence ID" value="SFL05401.1"/>
    <property type="molecule type" value="Genomic_DNA"/>
</dbReference>
<dbReference type="Proteomes" id="UP000198851">
    <property type="component" value="Unassembled WGS sequence"/>
</dbReference>
<keyword evidence="3" id="KW-1185">Reference proteome</keyword>
<sequence length="317" mass="34556">MPTHKPEQADQPHVGILLATYNGADCLQEQLDSLAGQTHTNWSLLASDDASKDATREILNAFAAHQNVDVLDGPQSGAAPNFMSLIARSGAHLPENSWIAFCDQDDVWLPDRLALGVTALSKLQGDRPALYCSRTWVVDQHLRGRTLSAKRPREPSFLNALAQNIAAGNTILLNTPAARLLQEAANRTSTVVMHDWWTYQMITGAGGVVIHDDTPTLLYRQHADNEVGANTGWRAKMQRLLRMLRGDFRSWNDTNVAALAENGHILTSKAQAQLASFAALRSQPLPARLASLGSLGLYRQSRSSTAALWVAAVLGRL</sequence>
<dbReference type="RefSeq" id="WP_093324024.1">
    <property type="nucleotide sequence ID" value="NZ_FOSZ01000004.1"/>
</dbReference>
<dbReference type="PANTHER" id="PTHR22916:SF3">
    <property type="entry name" value="UDP-GLCNAC:BETAGAL BETA-1,3-N-ACETYLGLUCOSAMINYLTRANSFERASE-LIKE PROTEIN 1"/>
    <property type="match status" value="1"/>
</dbReference>
<dbReference type="Pfam" id="PF00535">
    <property type="entry name" value="Glycos_transf_2"/>
    <property type="match status" value="1"/>
</dbReference>
<dbReference type="STRING" id="1280847.SAMN04488036_104307"/>
<dbReference type="GO" id="GO:0016758">
    <property type="term" value="F:hexosyltransferase activity"/>
    <property type="evidence" value="ECO:0007669"/>
    <property type="project" value="UniProtKB-ARBA"/>
</dbReference>
<gene>
    <name evidence="2" type="ORF">SAMN04488036_104307</name>
</gene>
<accession>A0A1I4EMM2</accession>